<dbReference type="AlphaFoldDB" id="A0A194S2K4"/>
<dbReference type="InterPro" id="IPR038220">
    <property type="entry name" value="PHOX_C_sf"/>
</dbReference>
<dbReference type="InterPro" id="IPR012941">
    <property type="entry name" value="Phe_hydrox_C_dim_dom"/>
</dbReference>
<dbReference type="CDD" id="cd02979">
    <property type="entry name" value="PHOX_C"/>
    <property type="match status" value="1"/>
</dbReference>
<dbReference type="Gene3D" id="3.40.30.20">
    <property type="match status" value="1"/>
</dbReference>
<dbReference type="Gene3D" id="3.50.50.60">
    <property type="entry name" value="FAD/NAD(P)-binding domain"/>
    <property type="match status" value="1"/>
</dbReference>
<name>A0A194S2K4_RHOGW</name>
<feature type="transmembrane region" description="Helical" evidence="5">
    <location>
        <begin position="7"/>
        <end position="26"/>
    </location>
</feature>
<sequence length="648" mass="71306">MASSSDYDVVIVGAGPAGLMLALWLARLKIRTKIVDKRSVKVLAGQADGVQCRTLEVAHSFGFVQRLIEEGAHINEICNWTPAADGGLERTKRMPDNEPGTSRFPHVVLTQGRIERFLLDAMRDFNGLGVDRAVAPTNMTVDPALLTDFSPSSYPVTLKLRHLSEDEATPTQVGIANGLHRSNVLSDDEADAMHGTREGGAYALAGEEETVRAKFVVGADGARSWVRKQLGLSLEGESANSLWGVLDAVVVTDFPDIRLKSSVQSHGAGSILVVPRENDLVRFYVQMGSTDPNGERFDRSSISPESIVETAQRIFQPFKLDIKHIDWWTLYEVGQRMSPQVTLDNRVFLAGDAFHTHSPKAGQGMNTSMMDSFSLGWKIAHVVQGKASPAILETYGLERLKVARELLDFDYKLSRMFAGKPITSDGKPVSHEEFKKFYESIGKWASGTAVAYLPNMLVAPEREPRLAPGLPHGQRFESHAVVALADARPWHLADRFLSDGRWRLVLFAGDVREPQQRDKLEQAAAYLDSSAGPLRTFTPADDDLDSVIEVLTVISDPRTSVEPNAFPDVLWPPKKPYGSRSYDKLYADDSSPVTPNDRGEIYKHLGIDAKTGCVVLVRPDQVVALVCSLDDIGDIGSFLSQFMVPQQQ</sequence>
<feature type="domain" description="FAD-binding" evidence="6">
    <location>
        <begin position="6"/>
        <end position="409"/>
    </location>
</feature>
<keyword evidence="5" id="KW-0812">Transmembrane</keyword>
<dbReference type="SUPFAM" id="SSF52833">
    <property type="entry name" value="Thioredoxin-like"/>
    <property type="match status" value="1"/>
</dbReference>
<keyword evidence="2" id="KW-0285">Flavoprotein</keyword>
<accession>A0A194S2K4</accession>
<proteinExistence type="inferred from homology"/>
<dbReference type="EMBL" id="KQ474079">
    <property type="protein sequence ID" value="KPV74827.1"/>
    <property type="molecule type" value="Genomic_DNA"/>
</dbReference>
<reference evidence="8 9" key="1">
    <citation type="journal article" date="2015" name="Front. Microbiol.">
        <title>Genome sequence of the plant growth promoting endophytic yeast Rhodotorula graminis WP1.</title>
        <authorList>
            <person name="Firrincieli A."/>
            <person name="Otillar R."/>
            <person name="Salamov A."/>
            <person name="Schmutz J."/>
            <person name="Khan Z."/>
            <person name="Redman R.S."/>
            <person name="Fleck N.D."/>
            <person name="Lindquist E."/>
            <person name="Grigoriev I.V."/>
            <person name="Doty S.L."/>
        </authorList>
    </citation>
    <scope>NUCLEOTIDE SEQUENCE [LARGE SCALE GENOMIC DNA]</scope>
    <source>
        <strain evidence="8 9">WP1</strain>
    </source>
</reference>
<evidence type="ECO:0000313" key="8">
    <source>
        <dbReference type="EMBL" id="KPV74827.1"/>
    </source>
</evidence>
<dbReference type="OMA" id="EICMWNP"/>
<keyword evidence="4" id="KW-0560">Oxidoreductase</keyword>
<evidence type="ECO:0000259" key="7">
    <source>
        <dbReference type="Pfam" id="PF07976"/>
    </source>
</evidence>
<dbReference type="InterPro" id="IPR036249">
    <property type="entry name" value="Thioredoxin-like_sf"/>
</dbReference>
<dbReference type="STRING" id="578459.A0A194S2K4"/>
<dbReference type="SUPFAM" id="SSF51905">
    <property type="entry name" value="FAD/NAD(P)-binding domain"/>
    <property type="match status" value="1"/>
</dbReference>
<evidence type="ECO:0000256" key="4">
    <source>
        <dbReference type="ARBA" id="ARBA00023002"/>
    </source>
</evidence>
<dbReference type="Gene3D" id="3.30.9.10">
    <property type="entry name" value="D-Amino Acid Oxidase, subunit A, domain 2"/>
    <property type="match status" value="1"/>
</dbReference>
<evidence type="ECO:0000313" key="9">
    <source>
        <dbReference type="Proteomes" id="UP000053890"/>
    </source>
</evidence>
<dbReference type="PANTHER" id="PTHR43004">
    <property type="entry name" value="TRK SYSTEM POTASSIUM UPTAKE PROTEIN"/>
    <property type="match status" value="1"/>
</dbReference>
<evidence type="ECO:0000256" key="2">
    <source>
        <dbReference type="ARBA" id="ARBA00022630"/>
    </source>
</evidence>
<dbReference type="Pfam" id="PF01494">
    <property type="entry name" value="FAD_binding_3"/>
    <property type="match status" value="1"/>
</dbReference>
<dbReference type="Proteomes" id="UP000053890">
    <property type="component" value="Unassembled WGS sequence"/>
</dbReference>
<dbReference type="Pfam" id="PF07976">
    <property type="entry name" value="Phe_hydrox_dim"/>
    <property type="match status" value="1"/>
</dbReference>
<dbReference type="GeneID" id="28975596"/>
<gene>
    <name evidence="8" type="ORF">RHOBADRAFT_48519</name>
</gene>
<feature type="domain" description="Phenol hydroxylase-like C-terminal dimerisation" evidence="7">
    <location>
        <begin position="450"/>
        <end position="647"/>
    </location>
</feature>
<keyword evidence="5" id="KW-0472">Membrane</keyword>
<keyword evidence="5" id="KW-1133">Transmembrane helix</keyword>
<evidence type="ECO:0000256" key="1">
    <source>
        <dbReference type="ARBA" id="ARBA00007801"/>
    </source>
</evidence>
<dbReference type="GO" id="GO:0071949">
    <property type="term" value="F:FAD binding"/>
    <property type="evidence" value="ECO:0007669"/>
    <property type="project" value="InterPro"/>
</dbReference>
<dbReference type="OrthoDB" id="1716816at2759"/>
<dbReference type="PRINTS" id="PR00420">
    <property type="entry name" value="RNGMNOXGNASE"/>
</dbReference>
<organism evidence="8 9">
    <name type="scientific">Rhodotorula graminis (strain WP1)</name>
    <dbReference type="NCBI Taxonomy" id="578459"/>
    <lineage>
        <taxon>Eukaryota</taxon>
        <taxon>Fungi</taxon>
        <taxon>Dikarya</taxon>
        <taxon>Basidiomycota</taxon>
        <taxon>Pucciniomycotina</taxon>
        <taxon>Microbotryomycetes</taxon>
        <taxon>Sporidiobolales</taxon>
        <taxon>Sporidiobolaceae</taxon>
        <taxon>Rhodotorula</taxon>
    </lineage>
</organism>
<keyword evidence="9" id="KW-1185">Reference proteome</keyword>
<protein>
    <recommendedName>
        <fullName evidence="10">FAD-binding domain-containing protein</fullName>
    </recommendedName>
</protein>
<evidence type="ECO:0000259" key="6">
    <source>
        <dbReference type="Pfam" id="PF01494"/>
    </source>
</evidence>
<keyword evidence="3" id="KW-0274">FAD</keyword>
<dbReference type="SUPFAM" id="SSF54373">
    <property type="entry name" value="FAD-linked reductases, C-terminal domain"/>
    <property type="match status" value="1"/>
</dbReference>
<dbReference type="GO" id="GO:0016709">
    <property type="term" value="F:oxidoreductase activity, acting on paired donors, with incorporation or reduction of molecular oxygen, NAD(P)H as one donor, and incorporation of one atom of oxygen"/>
    <property type="evidence" value="ECO:0007669"/>
    <property type="project" value="UniProtKB-ARBA"/>
</dbReference>
<dbReference type="InterPro" id="IPR036188">
    <property type="entry name" value="FAD/NAD-bd_sf"/>
</dbReference>
<dbReference type="RefSeq" id="XP_018270876.1">
    <property type="nucleotide sequence ID" value="XM_018415148.1"/>
</dbReference>
<evidence type="ECO:0000256" key="3">
    <source>
        <dbReference type="ARBA" id="ARBA00022827"/>
    </source>
</evidence>
<comment type="similarity">
    <text evidence="1">Belongs to the PheA/TfdB FAD monooxygenase family.</text>
</comment>
<evidence type="ECO:0008006" key="10">
    <source>
        <dbReference type="Google" id="ProtNLM"/>
    </source>
</evidence>
<dbReference type="PANTHER" id="PTHR43004:SF20">
    <property type="entry name" value="2-MONOOXYGENASE, PUTATIVE (AFU_ORTHOLOGUE AFUA_1G13660)-RELATED"/>
    <property type="match status" value="1"/>
</dbReference>
<evidence type="ECO:0000256" key="5">
    <source>
        <dbReference type="SAM" id="Phobius"/>
    </source>
</evidence>
<dbReference type="InterPro" id="IPR002938">
    <property type="entry name" value="FAD-bd"/>
</dbReference>
<dbReference type="InterPro" id="IPR050641">
    <property type="entry name" value="RIFMO-like"/>
</dbReference>